<feature type="compositionally biased region" description="Low complexity" evidence="15">
    <location>
        <begin position="336"/>
        <end position="345"/>
    </location>
</feature>
<dbReference type="STRING" id="231916.A0A409VJZ2"/>
<dbReference type="GO" id="GO:0043021">
    <property type="term" value="F:ribonucleoprotein complex binding"/>
    <property type="evidence" value="ECO:0007669"/>
    <property type="project" value="UniProtKB-UniRule"/>
</dbReference>
<feature type="region of interest" description="Disordered" evidence="15">
    <location>
        <begin position="299"/>
        <end position="359"/>
    </location>
</feature>
<keyword evidence="1 13" id="KW-0690">Ribosome biogenesis</keyword>
<evidence type="ECO:0000256" key="2">
    <source>
        <dbReference type="ARBA" id="ARBA00022527"/>
    </source>
</evidence>
<keyword evidence="3 13" id="KW-0698">rRNA processing</keyword>
<dbReference type="PANTHER" id="PTHR24419">
    <property type="entry name" value="INTERLEUKIN-1 RECEPTOR-ASSOCIATED KINASE"/>
    <property type="match status" value="1"/>
</dbReference>
<dbReference type="InterPro" id="IPR015943">
    <property type="entry name" value="WD40/YVTN_repeat-like_dom_sf"/>
</dbReference>
<evidence type="ECO:0000256" key="1">
    <source>
        <dbReference type="ARBA" id="ARBA00022517"/>
    </source>
</evidence>
<evidence type="ECO:0000256" key="10">
    <source>
        <dbReference type="ARBA" id="ARBA00023242"/>
    </source>
</evidence>
<dbReference type="Gene3D" id="1.10.510.10">
    <property type="entry name" value="Transferase(Phosphotransferase) domain 1"/>
    <property type="match status" value="1"/>
</dbReference>
<sequence>MLSSRTKQINAYGKRGRRIVDANSDLTASSSGAASLGIISIFDDLPPPPQFRSIASKMKKRENMVPPVKVVGLQKKKRLSPVLSPIHKKHIPRVAQIKAEELPNAKAAASKTKAKLCLSDHAELSVGLGPPSSRAPLSPVVFNLPASPQISLKLPAMETKATAKTKKPFAPFVDVNITVLDDNGRTIRTERRVSQPKGHMVSPPPKRSKAPVKSRPKVTSPIVDSESDADYIPRVGKTKLRRKKTIVLSDESQSEDDMTLEVEQSPSRKAKASTRPAKPEAKPIKRTRSIVEVVVPPAPYKLPSLPLPTKTPSPPPLPDDYSGLQDSPSPPPTPRPTTFQPNTQQYHLIPSPPLKPRQLTPIKGMRKRFFEPPSPPSPTTPTDFDLSIDFSDLSLDAAAQASSLQQDFEAPEYLLPLLEECNQDTCGPHNFSAFIESFPYDPILQSARERTGSAMQFRKIGEASYSEVFGIGDVVLKVIPIRDELKTASSAEEDDGPAPSDAKDVRKEIIVTRAMGEVYDGFVKLLKTYVVKGKYPERLLQLWDEYNDRKGSESVRPDTFKVSQIYAIIVLPNGGPDLEAYTFHNAGKMCWRQACSLFWQVAKALAHAEHLVSFEHRDLHWGQILVKDLPMHTNALKPLNVMNINQKPKPKVRPWMDSTSHGVQATIIDLGLSRMDAGDGGRGARVHWTPFDEEVFMGEGDYQFDVYRMMRDLTGGTWDKFYPMTNVMWLHYLLQKLLYSKGLKPPAIPRKTKTSSESSLPSTPESAFTEKDCYDCLLDLEEWLGKCVAGIVPSTRAPTVRGKGRGKTQPRIQPTISQGPARAEGSPRDAIFWRPSSSKIGSPLALFIMASSTAANASNGTSDSASQPVVFTTETQYPLPSQKFMIPTSWKRYQLSQLVNKALSLEKPVPFDFLVRGELLHTTLSEWCKEHGVGEEETLEIEYIESVMPPQKMSDFPHEDWVSSLSCQIPGYFMTASYDGQIRAFDYSKKLCASFAAHSAPITSLCVLSEDSDGAMNTSTETSYTIATASQDLTAQLTRLTIDTTSSSSSSKALATLHLHTSTVSSVATDGSRKHLLTSSWDGLIGFWDTSVPSTDEVPEPILNERDRKKRRKLDSDADKQKPRRKAPLKVLKSHTNRVSKAIFAPSPSGGSSNKAYSCAFDSTVRVWDLELGVCEHTISASEKPFLSMAAIPQAPTSILAVSTDRTMSLYDVRSVTSTGSLSSSAAATFMHPATPSCVVASENNAHQLVSGAYDGIVRVWDVRSTKGAISSFKAWDGGKKVLSVDWKRGVVGVAGEGGLEIWKVGEEKA</sequence>
<keyword evidence="4 14" id="KW-0853">WD repeat</keyword>
<evidence type="ECO:0000256" key="13">
    <source>
        <dbReference type="HAMAP-Rule" id="MF_03029"/>
    </source>
</evidence>
<dbReference type="EMBL" id="NHYE01005627">
    <property type="protein sequence ID" value="PPQ66575.1"/>
    <property type="molecule type" value="Genomic_DNA"/>
</dbReference>
<evidence type="ECO:0000256" key="9">
    <source>
        <dbReference type="ARBA" id="ARBA00022840"/>
    </source>
</evidence>
<proteinExistence type="inferred from homology"/>
<dbReference type="GO" id="GO:0072354">
    <property type="term" value="F:histone H3T3 kinase activity"/>
    <property type="evidence" value="ECO:0007669"/>
    <property type="project" value="TreeGrafter"/>
</dbReference>
<comment type="similarity">
    <text evidence="13">Belongs to the WD repeat WDR12/YTM1 family.</text>
</comment>
<evidence type="ECO:0000256" key="3">
    <source>
        <dbReference type="ARBA" id="ARBA00022552"/>
    </source>
</evidence>
<evidence type="ECO:0000256" key="8">
    <source>
        <dbReference type="ARBA" id="ARBA00022777"/>
    </source>
</evidence>
<gene>
    <name evidence="13" type="primary">YTM1</name>
    <name evidence="17" type="ORF">CVT26_009475</name>
</gene>
<feature type="compositionally biased region" description="Low complexity" evidence="15">
    <location>
        <begin position="755"/>
        <end position="766"/>
    </location>
</feature>
<feature type="region of interest" description="Disordered" evidence="15">
    <location>
        <begin position="247"/>
        <end position="285"/>
    </location>
</feature>
<dbReference type="GO" id="GO:0005654">
    <property type="term" value="C:nucleoplasm"/>
    <property type="evidence" value="ECO:0007669"/>
    <property type="project" value="UniProtKB-SubCell"/>
</dbReference>
<evidence type="ECO:0000256" key="5">
    <source>
        <dbReference type="ARBA" id="ARBA00022679"/>
    </source>
</evidence>
<feature type="region of interest" description="Disordered" evidence="15">
    <location>
        <begin position="748"/>
        <end position="767"/>
    </location>
</feature>
<keyword evidence="6" id="KW-0677">Repeat</keyword>
<dbReference type="InParanoid" id="A0A409VJZ2"/>
<feature type="region of interest" description="Disordered" evidence="15">
    <location>
        <begin position="1096"/>
        <end position="1128"/>
    </location>
</feature>
<dbReference type="SUPFAM" id="SSF56112">
    <property type="entry name" value="Protein kinase-like (PK-like)"/>
    <property type="match status" value="1"/>
</dbReference>
<evidence type="ECO:0000313" key="17">
    <source>
        <dbReference type="EMBL" id="PPQ66575.1"/>
    </source>
</evidence>
<keyword evidence="7" id="KW-0547">Nucleotide-binding</keyword>
<feature type="repeat" description="WD" evidence="14">
    <location>
        <begin position="1132"/>
        <end position="1178"/>
    </location>
</feature>
<comment type="subunit">
    <text evidence="13">Component of the NOP7 complex, composed of ERB1, NOP7 and YTM1. Within the NOP7 complex ERB1 appears to interact directly with NOP7 and YTM1. The NOP7 complex also associates with the 66S pre-ribosome.</text>
</comment>
<protein>
    <recommendedName>
        <fullName evidence="13">Ribosome biogenesis protein YTM1</fullName>
    </recommendedName>
</protein>
<name>A0A409VJZ2_9AGAR</name>
<dbReference type="SMART" id="SM01331">
    <property type="entry name" value="DUF3635"/>
    <property type="match status" value="1"/>
</dbReference>
<dbReference type="InterPro" id="IPR001680">
    <property type="entry name" value="WD40_rpt"/>
</dbReference>
<dbReference type="PROSITE" id="PS50082">
    <property type="entry name" value="WD_REPEATS_2"/>
    <property type="match status" value="3"/>
</dbReference>
<dbReference type="Gene3D" id="2.130.10.10">
    <property type="entry name" value="YVTN repeat-like/Quinoprotein amine dehydrogenase"/>
    <property type="match status" value="1"/>
</dbReference>
<evidence type="ECO:0000256" key="11">
    <source>
        <dbReference type="ARBA" id="ARBA00047899"/>
    </source>
</evidence>
<dbReference type="GO" id="GO:0005737">
    <property type="term" value="C:cytoplasm"/>
    <property type="evidence" value="ECO:0007669"/>
    <property type="project" value="TreeGrafter"/>
</dbReference>
<dbReference type="OrthoDB" id="5327538at2759"/>
<dbReference type="InterPro" id="IPR024604">
    <property type="entry name" value="GSG2_C"/>
</dbReference>
<dbReference type="GO" id="GO:0000463">
    <property type="term" value="P:maturation of LSU-rRNA from tricistronic rRNA transcript (SSU-rRNA, 5.8S rRNA, LSU-rRNA)"/>
    <property type="evidence" value="ECO:0007669"/>
    <property type="project" value="UniProtKB-UniRule"/>
</dbReference>
<evidence type="ECO:0000256" key="14">
    <source>
        <dbReference type="PROSITE-ProRule" id="PRU00221"/>
    </source>
</evidence>
<dbReference type="GO" id="GO:0000466">
    <property type="term" value="P:maturation of 5.8S rRNA from tricistronic rRNA transcript (SSU-rRNA, 5.8S rRNA, LSU-rRNA)"/>
    <property type="evidence" value="ECO:0007669"/>
    <property type="project" value="UniProtKB-UniRule"/>
</dbReference>
<dbReference type="GO" id="GO:0000278">
    <property type="term" value="P:mitotic cell cycle"/>
    <property type="evidence" value="ECO:0007669"/>
    <property type="project" value="TreeGrafter"/>
</dbReference>
<evidence type="ECO:0000256" key="15">
    <source>
        <dbReference type="SAM" id="MobiDB-lite"/>
    </source>
</evidence>
<dbReference type="Pfam" id="PF00400">
    <property type="entry name" value="WD40"/>
    <property type="match status" value="3"/>
</dbReference>
<keyword evidence="2" id="KW-0723">Serine/threonine-protein kinase</keyword>
<comment type="subcellular location">
    <subcellularLocation>
        <location evidence="13">Nucleus</location>
        <location evidence="13">Nucleolus</location>
    </subcellularLocation>
    <subcellularLocation>
        <location evidence="13">Nucleus</location>
        <location evidence="13">Nucleoplasm</location>
    </subcellularLocation>
</comment>
<feature type="compositionally biased region" description="Basic residues" evidence="15">
    <location>
        <begin position="206"/>
        <end position="216"/>
    </location>
</feature>
<comment type="catalytic activity">
    <reaction evidence="12">
        <text>L-seryl-[protein] + ATP = O-phospho-L-seryl-[protein] + ADP + H(+)</text>
        <dbReference type="Rhea" id="RHEA:17989"/>
        <dbReference type="Rhea" id="RHEA-COMP:9863"/>
        <dbReference type="Rhea" id="RHEA-COMP:11604"/>
        <dbReference type="ChEBI" id="CHEBI:15378"/>
        <dbReference type="ChEBI" id="CHEBI:29999"/>
        <dbReference type="ChEBI" id="CHEBI:30616"/>
        <dbReference type="ChEBI" id="CHEBI:83421"/>
        <dbReference type="ChEBI" id="CHEBI:456216"/>
        <dbReference type="EC" id="2.7.11.1"/>
    </reaction>
</comment>
<dbReference type="InterPro" id="IPR011009">
    <property type="entry name" value="Kinase-like_dom_sf"/>
</dbReference>
<dbReference type="Proteomes" id="UP000284706">
    <property type="component" value="Unassembled WGS sequence"/>
</dbReference>
<feature type="compositionally biased region" description="Pro residues" evidence="15">
    <location>
        <begin position="299"/>
        <end position="318"/>
    </location>
</feature>
<keyword evidence="8" id="KW-0418">Kinase</keyword>
<keyword evidence="9" id="KW-0067">ATP-binding</keyword>
<feature type="region of interest" description="Disordered" evidence="15">
    <location>
        <begin position="797"/>
        <end position="827"/>
    </location>
</feature>
<dbReference type="PROSITE" id="PS50294">
    <property type="entry name" value="WD_REPEATS_REGION"/>
    <property type="match status" value="1"/>
</dbReference>
<dbReference type="Pfam" id="PF08154">
    <property type="entry name" value="NLE"/>
    <property type="match status" value="1"/>
</dbReference>
<dbReference type="Gene3D" id="3.30.200.20">
    <property type="entry name" value="Phosphorylase Kinase, domain 1"/>
    <property type="match status" value="1"/>
</dbReference>
<dbReference type="GO" id="GO:0005730">
    <property type="term" value="C:nucleolus"/>
    <property type="evidence" value="ECO:0007669"/>
    <property type="project" value="UniProtKB-SubCell"/>
</dbReference>
<dbReference type="PANTHER" id="PTHR24419:SF18">
    <property type="entry name" value="SERINE_THREONINE-PROTEIN KINASE HASPIN"/>
    <property type="match status" value="1"/>
</dbReference>
<evidence type="ECO:0000256" key="12">
    <source>
        <dbReference type="ARBA" id="ARBA00048679"/>
    </source>
</evidence>
<feature type="domain" description="Serine/threonine-protein kinase haspin C-terminal" evidence="16">
    <location>
        <begin position="693"/>
        <end position="778"/>
    </location>
</feature>
<accession>A0A409VJZ2</accession>
<keyword evidence="5" id="KW-0808">Transferase</keyword>
<evidence type="ECO:0000256" key="4">
    <source>
        <dbReference type="ARBA" id="ARBA00022574"/>
    </source>
</evidence>
<dbReference type="HAMAP" id="MF_03029">
    <property type="entry name" value="WDR12"/>
    <property type="match status" value="1"/>
</dbReference>
<dbReference type="GO" id="GO:0030687">
    <property type="term" value="C:preribosome, large subunit precursor"/>
    <property type="evidence" value="ECO:0007669"/>
    <property type="project" value="UniProtKB-UniRule"/>
</dbReference>
<dbReference type="SMART" id="SM00320">
    <property type="entry name" value="WD40"/>
    <property type="match status" value="6"/>
</dbReference>
<feature type="repeat" description="WD" evidence="14">
    <location>
        <begin position="1249"/>
        <end position="1271"/>
    </location>
</feature>
<dbReference type="GO" id="GO:0005524">
    <property type="term" value="F:ATP binding"/>
    <property type="evidence" value="ECO:0007669"/>
    <property type="project" value="UniProtKB-KW"/>
</dbReference>
<comment type="function">
    <text evidence="13">Component of the NOP7 complex, which is required for maturation of the 25S and 5.8S ribosomal RNAs and formation of the 60S ribosome.</text>
</comment>
<organism evidence="17 18">
    <name type="scientific">Gymnopilus dilepis</name>
    <dbReference type="NCBI Taxonomy" id="231916"/>
    <lineage>
        <taxon>Eukaryota</taxon>
        <taxon>Fungi</taxon>
        <taxon>Dikarya</taxon>
        <taxon>Basidiomycota</taxon>
        <taxon>Agaricomycotina</taxon>
        <taxon>Agaricomycetes</taxon>
        <taxon>Agaricomycetidae</taxon>
        <taxon>Agaricales</taxon>
        <taxon>Agaricineae</taxon>
        <taxon>Hymenogastraceae</taxon>
        <taxon>Gymnopilus</taxon>
    </lineage>
</organism>
<evidence type="ECO:0000313" key="18">
    <source>
        <dbReference type="Proteomes" id="UP000284706"/>
    </source>
</evidence>
<keyword evidence="10 13" id="KW-0539">Nucleus</keyword>
<evidence type="ECO:0000259" key="16">
    <source>
        <dbReference type="SMART" id="SM01331"/>
    </source>
</evidence>
<comment type="catalytic activity">
    <reaction evidence="11">
        <text>L-threonyl-[protein] + ATP = O-phospho-L-threonyl-[protein] + ADP + H(+)</text>
        <dbReference type="Rhea" id="RHEA:46608"/>
        <dbReference type="Rhea" id="RHEA-COMP:11060"/>
        <dbReference type="Rhea" id="RHEA-COMP:11605"/>
        <dbReference type="ChEBI" id="CHEBI:15378"/>
        <dbReference type="ChEBI" id="CHEBI:30013"/>
        <dbReference type="ChEBI" id="CHEBI:30616"/>
        <dbReference type="ChEBI" id="CHEBI:61977"/>
        <dbReference type="ChEBI" id="CHEBI:456216"/>
        <dbReference type="EC" id="2.7.11.1"/>
    </reaction>
</comment>
<dbReference type="InterPro" id="IPR012972">
    <property type="entry name" value="NLE"/>
</dbReference>
<dbReference type="InterPro" id="IPR036322">
    <property type="entry name" value="WD40_repeat_dom_sf"/>
</dbReference>
<feature type="region of interest" description="Disordered" evidence="15">
    <location>
        <begin position="187"/>
        <end position="223"/>
    </location>
</feature>
<dbReference type="SUPFAM" id="SSF50978">
    <property type="entry name" value="WD40 repeat-like"/>
    <property type="match status" value="1"/>
</dbReference>
<evidence type="ECO:0000256" key="6">
    <source>
        <dbReference type="ARBA" id="ARBA00022737"/>
    </source>
</evidence>
<dbReference type="Pfam" id="PF12330">
    <property type="entry name" value="Haspin_kinase"/>
    <property type="match status" value="1"/>
</dbReference>
<dbReference type="InterPro" id="IPR028599">
    <property type="entry name" value="WDR12/Ytm1"/>
</dbReference>
<feature type="repeat" description="WD" evidence="14">
    <location>
        <begin position="1057"/>
        <end position="1089"/>
    </location>
</feature>
<dbReference type="InterPro" id="IPR019775">
    <property type="entry name" value="WD40_repeat_CS"/>
</dbReference>
<dbReference type="PROSITE" id="PS00678">
    <property type="entry name" value="WD_REPEATS_1"/>
    <property type="match status" value="2"/>
</dbReference>
<comment type="caution">
    <text evidence="17">The sequence shown here is derived from an EMBL/GenBank/DDBJ whole genome shotgun (WGS) entry which is preliminary data.</text>
</comment>
<dbReference type="GO" id="GO:0035556">
    <property type="term" value="P:intracellular signal transduction"/>
    <property type="evidence" value="ECO:0007669"/>
    <property type="project" value="TreeGrafter"/>
</dbReference>
<keyword evidence="18" id="KW-1185">Reference proteome</keyword>
<reference evidence="17 18" key="1">
    <citation type="journal article" date="2018" name="Evol. Lett.">
        <title>Horizontal gene cluster transfer increased hallucinogenic mushroom diversity.</title>
        <authorList>
            <person name="Reynolds H.T."/>
            <person name="Vijayakumar V."/>
            <person name="Gluck-Thaler E."/>
            <person name="Korotkin H.B."/>
            <person name="Matheny P.B."/>
            <person name="Slot J.C."/>
        </authorList>
    </citation>
    <scope>NUCLEOTIDE SEQUENCE [LARGE SCALE GENOMIC DNA]</scope>
    <source>
        <strain evidence="17 18">SRW20</strain>
    </source>
</reference>
<evidence type="ECO:0000256" key="7">
    <source>
        <dbReference type="ARBA" id="ARBA00022741"/>
    </source>
</evidence>